<gene>
    <name evidence="1" type="ORF">EKE94_12110</name>
</gene>
<sequence>MTDGRASRRAEARAWAPARDLARTVRAACPAPALAAVTCAVLAAVLAVAPAAGVAAQDDPGALARRAAADLDAAAAGLARADGARDRVAALTRTVRAYEDGLAALRDGMRRAGRREQAIRARFDAESDRLGRLIGALQVINRTPETTLLLHPSGAVGTARSGMILSDVSPALAAEVGALREDLEELATLRALQASAADTLGDGLAGIQAARTRLSQAVSDRTDLPRRVTEDPDEMRRLLASTETLSGFASGLAALPEDDDAPELPDFAQAQGDLGWPVAGDVLRGFEEADAAGVRRPGLVIAARPGAVVTTPWPATIRYLGPLLDYRNVAILEPSEGYLMIFAGLDEVFGTVGQVVPDGTPLGLMPGLGPETAAYFGNVTAGEVTPPPETLYVELRQDNAPVDPAAWFRRDEN</sequence>
<reference evidence="1 2" key="1">
    <citation type="submission" date="2018-11" db="EMBL/GenBank/DDBJ databases">
        <title>Mesobaculum littorinae gen. nov., sp. nov., isolated from Littorina scabra that represents a novel genus of the order Rhodobacteraceae.</title>
        <authorList>
            <person name="Li F."/>
        </authorList>
    </citation>
    <scope>NUCLEOTIDE SEQUENCE [LARGE SCALE GENOMIC DNA]</scope>
    <source>
        <strain evidence="1 2">M0103</strain>
    </source>
</reference>
<dbReference type="EMBL" id="RQXX01000003">
    <property type="protein sequence ID" value="RVV98182.1"/>
    <property type="molecule type" value="Genomic_DNA"/>
</dbReference>
<dbReference type="SUPFAM" id="SSF51261">
    <property type="entry name" value="Duplicated hybrid motif"/>
    <property type="match status" value="1"/>
</dbReference>
<protein>
    <submittedName>
        <fullName evidence="1">Peptidase M23</fullName>
    </submittedName>
</protein>
<dbReference type="InterPro" id="IPR011055">
    <property type="entry name" value="Dup_hybrid_motif"/>
</dbReference>
<comment type="caution">
    <text evidence="1">The sequence shown here is derived from an EMBL/GenBank/DDBJ whole genome shotgun (WGS) entry which is preliminary data.</text>
</comment>
<evidence type="ECO:0000313" key="1">
    <source>
        <dbReference type="EMBL" id="RVV98182.1"/>
    </source>
</evidence>
<keyword evidence="2" id="KW-1185">Reference proteome</keyword>
<dbReference type="Proteomes" id="UP000285908">
    <property type="component" value="Unassembled WGS sequence"/>
</dbReference>
<dbReference type="AlphaFoldDB" id="A0A438AHL7"/>
<name>A0A438AHL7_9RHOB</name>
<proteinExistence type="predicted"/>
<accession>A0A438AHL7</accession>
<evidence type="ECO:0000313" key="2">
    <source>
        <dbReference type="Proteomes" id="UP000285908"/>
    </source>
</evidence>
<dbReference type="OrthoDB" id="9809144at2"/>
<organism evidence="1 2">
    <name type="scientific">Mesobaculum littorinae</name>
    <dbReference type="NCBI Taxonomy" id="2486419"/>
    <lineage>
        <taxon>Bacteria</taxon>
        <taxon>Pseudomonadati</taxon>
        <taxon>Pseudomonadota</taxon>
        <taxon>Alphaproteobacteria</taxon>
        <taxon>Rhodobacterales</taxon>
        <taxon>Roseobacteraceae</taxon>
        <taxon>Mesobaculum</taxon>
    </lineage>
</organism>
<dbReference type="Gene3D" id="2.70.70.10">
    <property type="entry name" value="Glucose Permease (Domain IIA)"/>
    <property type="match status" value="1"/>
</dbReference>
<dbReference type="RefSeq" id="WP_127906848.1">
    <property type="nucleotide sequence ID" value="NZ_RQXX01000003.1"/>
</dbReference>